<dbReference type="InterPro" id="IPR006626">
    <property type="entry name" value="PbH1"/>
</dbReference>
<comment type="subcellular location">
    <subcellularLocation>
        <location evidence="1">Secreted</location>
        <location evidence="1">Cell wall</location>
    </subcellularLocation>
</comment>
<accession>A0A9Q0J2D5</accession>
<dbReference type="Gene3D" id="2.160.20.10">
    <property type="entry name" value="Single-stranded right-handed beta-helix, Pectin lyase-like"/>
    <property type="match status" value="1"/>
</dbReference>
<keyword evidence="4" id="KW-0964">Secreted</keyword>
<dbReference type="FunFam" id="2.160.20.10:FF:000004">
    <property type="entry name" value="Pectin lyase-like superfamily protein"/>
    <property type="match status" value="1"/>
</dbReference>
<dbReference type="InterPro" id="IPR011050">
    <property type="entry name" value="Pectin_lyase_fold/virulence"/>
</dbReference>
<organism evidence="11 12">
    <name type="scientific">Turnera subulata</name>
    <dbReference type="NCBI Taxonomy" id="218843"/>
    <lineage>
        <taxon>Eukaryota</taxon>
        <taxon>Viridiplantae</taxon>
        <taxon>Streptophyta</taxon>
        <taxon>Embryophyta</taxon>
        <taxon>Tracheophyta</taxon>
        <taxon>Spermatophyta</taxon>
        <taxon>Magnoliopsida</taxon>
        <taxon>eudicotyledons</taxon>
        <taxon>Gunneridae</taxon>
        <taxon>Pentapetalae</taxon>
        <taxon>rosids</taxon>
        <taxon>fabids</taxon>
        <taxon>Malpighiales</taxon>
        <taxon>Passifloraceae</taxon>
        <taxon>Turnera</taxon>
    </lineage>
</organism>
<feature type="signal peptide" evidence="10">
    <location>
        <begin position="1"/>
        <end position="22"/>
    </location>
</feature>
<evidence type="ECO:0000256" key="6">
    <source>
        <dbReference type="ARBA" id="ARBA00023295"/>
    </source>
</evidence>
<dbReference type="Pfam" id="PF00295">
    <property type="entry name" value="Glyco_hydro_28"/>
    <property type="match status" value="1"/>
</dbReference>
<dbReference type="GO" id="GO:0071555">
    <property type="term" value="P:cell wall organization"/>
    <property type="evidence" value="ECO:0007669"/>
    <property type="project" value="UniProtKB-KW"/>
</dbReference>
<dbReference type="InterPro" id="IPR000743">
    <property type="entry name" value="Glyco_hydro_28"/>
</dbReference>
<dbReference type="SUPFAM" id="SSF51126">
    <property type="entry name" value="Pectin lyase-like"/>
    <property type="match status" value="1"/>
</dbReference>
<proteinExistence type="inferred from homology"/>
<dbReference type="PROSITE" id="PS00502">
    <property type="entry name" value="POLYGALACTURONASE"/>
    <property type="match status" value="1"/>
</dbReference>
<evidence type="ECO:0008006" key="13">
    <source>
        <dbReference type="Google" id="ProtNLM"/>
    </source>
</evidence>
<evidence type="ECO:0000256" key="5">
    <source>
        <dbReference type="ARBA" id="ARBA00022801"/>
    </source>
</evidence>
<evidence type="ECO:0000256" key="3">
    <source>
        <dbReference type="ARBA" id="ARBA00022512"/>
    </source>
</evidence>
<comment type="similarity">
    <text evidence="2 9">Belongs to the glycosyl hydrolase 28 family.</text>
</comment>
<dbReference type="EMBL" id="JAKUCV010006800">
    <property type="protein sequence ID" value="KAJ4825824.1"/>
    <property type="molecule type" value="Genomic_DNA"/>
</dbReference>
<evidence type="ECO:0000256" key="10">
    <source>
        <dbReference type="SAM" id="SignalP"/>
    </source>
</evidence>
<evidence type="ECO:0000256" key="1">
    <source>
        <dbReference type="ARBA" id="ARBA00004191"/>
    </source>
</evidence>
<keyword evidence="6 9" id="KW-0326">Glycosidase</keyword>
<dbReference type="OrthoDB" id="187139at2759"/>
<evidence type="ECO:0000313" key="12">
    <source>
        <dbReference type="Proteomes" id="UP001141552"/>
    </source>
</evidence>
<evidence type="ECO:0000256" key="7">
    <source>
        <dbReference type="ARBA" id="ARBA00023316"/>
    </source>
</evidence>
<keyword evidence="10" id="KW-0732">Signal</keyword>
<evidence type="ECO:0000256" key="2">
    <source>
        <dbReference type="ARBA" id="ARBA00008834"/>
    </source>
</evidence>
<dbReference type="SMART" id="SM00710">
    <property type="entry name" value="PbH1"/>
    <property type="match status" value="6"/>
</dbReference>
<dbReference type="Proteomes" id="UP001141552">
    <property type="component" value="Unassembled WGS sequence"/>
</dbReference>
<sequence>MVLGVEISAISLLLLLASSASAQDGVFDIKKYNPKADIAEALSAAFKDACASATPSKVVVPAGEYTMGPVDMKGPCKSTVEVQVDGNLKAPAEPKGEPGWVSFEYIDGLTFSGKGVFDGQGHIAWANNNCNKNPNCKSFPLNFRFTSLKHALIKDLTSKDSKNFHVNVINCENVTFQNFVIDAPAESLNTDGIHMGRSKDIKIIDSKIGTGDDCISLGDGSEQVTVTGVTCGPGHGISIGSLGRYDNEQPVRGVFVKNCILKNTDNGVRIKSWPAMKGGEASDIHFEDITMENVTNPVIIDQEYCPWNQCTKDAPSKVKISNVSFKNIKGTTNTPEAVKIICSSALPCEQVELNGIDLKYTGTQGPAKSECKNAKLTITGTLNPPGC</sequence>
<gene>
    <name evidence="11" type="ORF">Tsubulata_042483</name>
</gene>
<evidence type="ECO:0000256" key="9">
    <source>
        <dbReference type="RuleBase" id="RU361169"/>
    </source>
</evidence>
<reference evidence="11" key="2">
    <citation type="journal article" date="2023" name="Plants (Basel)">
        <title>Annotation of the Turnera subulata (Passifloraceae) Draft Genome Reveals the S-Locus Evolved after the Divergence of Turneroideae from Passifloroideae in a Stepwise Manner.</title>
        <authorList>
            <person name="Henning P.M."/>
            <person name="Roalson E.H."/>
            <person name="Mir W."/>
            <person name="McCubbin A.G."/>
            <person name="Shore J.S."/>
        </authorList>
    </citation>
    <scope>NUCLEOTIDE SEQUENCE</scope>
    <source>
        <strain evidence="11">F60SS</strain>
    </source>
</reference>
<evidence type="ECO:0000313" key="11">
    <source>
        <dbReference type="EMBL" id="KAJ4825824.1"/>
    </source>
</evidence>
<protein>
    <recommendedName>
        <fullName evidence="13">Polygalacturonase</fullName>
    </recommendedName>
</protein>
<dbReference type="InterPro" id="IPR012334">
    <property type="entry name" value="Pectin_lyas_fold"/>
</dbReference>
<evidence type="ECO:0000256" key="4">
    <source>
        <dbReference type="ARBA" id="ARBA00022525"/>
    </source>
</evidence>
<name>A0A9Q0J2D5_9ROSI</name>
<keyword evidence="3" id="KW-0134">Cell wall</keyword>
<dbReference type="AlphaFoldDB" id="A0A9Q0J2D5"/>
<comment type="caution">
    <text evidence="11">The sequence shown here is derived from an EMBL/GenBank/DDBJ whole genome shotgun (WGS) entry which is preliminary data.</text>
</comment>
<dbReference type="PANTHER" id="PTHR31375">
    <property type="match status" value="1"/>
</dbReference>
<reference evidence="11" key="1">
    <citation type="submission" date="2022-02" db="EMBL/GenBank/DDBJ databases">
        <authorList>
            <person name="Henning P.M."/>
            <person name="McCubbin A.G."/>
            <person name="Shore J.S."/>
        </authorList>
    </citation>
    <scope>NUCLEOTIDE SEQUENCE</scope>
    <source>
        <strain evidence="11">F60SS</strain>
        <tissue evidence="11">Leaves</tissue>
    </source>
</reference>
<dbReference type="GO" id="GO:0005975">
    <property type="term" value="P:carbohydrate metabolic process"/>
    <property type="evidence" value="ECO:0007669"/>
    <property type="project" value="InterPro"/>
</dbReference>
<keyword evidence="12" id="KW-1185">Reference proteome</keyword>
<feature type="active site" evidence="8">
    <location>
        <position position="235"/>
    </location>
</feature>
<keyword evidence="5 9" id="KW-0378">Hydrolase</keyword>
<feature type="chain" id="PRO_5040313465" description="Polygalacturonase" evidence="10">
    <location>
        <begin position="23"/>
        <end position="387"/>
    </location>
</feature>
<evidence type="ECO:0000256" key="8">
    <source>
        <dbReference type="PROSITE-ProRule" id="PRU10052"/>
    </source>
</evidence>
<dbReference type="GO" id="GO:0004650">
    <property type="term" value="F:polygalacturonase activity"/>
    <property type="evidence" value="ECO:0007669"/>
    <property type="project" value="InterPro"/>
</dbReference>
<keyword evidence="7" id="KW-0961">Cell wall biogenesis/degradation</keyword>